<sequence length="794" mass="89339">MTGGNNVLEMGAYRVVIGLVMVGAVAGAARAFEPSFHPSLHVAPAPGAIHIDGELDDPGWVGVAVADGFAENSPGDQIEPPVHSEAWVTYDESNIYIALIAADDPATVRKTLSDRDNIWRDDYFGIMLDTYGDSSWGYEFFVNPLGIQGDLRMSSEGGEDMGFDLVWFSEGRITETGYQVEIAIPFASLRFEGRPEQMWRVNFWRDHQREVRRRYSWAALDRDDPCFLCQFGYLEGIRGITPGSNVDVIGSVVGFQSGALAPPSEGTPGLGDFENEDPDGEVGINVRYALSSSSSAELTLNPDFSQIESDAGQIDVNSTFALFFPESRPFFQEGSNLYDTWINAIYPRSINNPTVAGKLTGQFGDAELLYLFARDDNSPLIVPFEEFSAFAALDNSVSNIARAQYNLPGDGYIGTLLTDRRHDGGASGTTFGVDTRVRFAKSLSLEAQVLASHTQEPDSTDFGGVSIDLPESPYETYDTFEDGKHTAAFDGESFWGQGYYVSLERGGRTYNADFDYWEYSPGFRTDNGFTTRNDYRQASFWNGLSWQPSRKVLQSWDVGLGVGRVWNTEGRFKDEWLEPSVSATLIGQTNLNIDHLWSAERFSGKTIEGIRRTNFNASSRFTDWFGVGLFVRTGRLIWRDFSDPQLGDAFDMSAELNLRPTERLRVDSSWDYSTLASRRHGMDFFRAHVFRSRWTYGFSRRFYLRLVAEYRETETYEYDEATDGSATRTDTRKRRGLALEPLLTYEINPFTVFYVGATSDRREFEPDDENSLVEPVWRESARQIFAKVSYLWQL</sequence>
<feature type="transmembrane region" description="Helical" evidence="1">
    <location>
        <begin position="12"/>
        <end position="32"/>
    </location>
</feature>
<dbReference type="Proteomes" id="UP000739538">
    <property type="component" value="Unassembled WGS sequence"/>
</dbReference>
<dbReference type="Gene3D" id="2.60.40.1190">
    <property type="match status" value="1"/>
</dbReference>
<dbReference type="SUPFAM" id="SSF49344">
    <property type="entry name" value="CBD9-like"/>
    <property type="match status" value="1"/>
</dbReference>
<comment type="caution">
    <text evidence="3">The sequence shown here is derived from an EMBL/GenBank/DDBJ whole genome shotgun (WGS) entry which is preliminary data.</text>
</comment>
<keyword evidence="1" id="KW-1133">Transmembrane helix</keyword>
<gene>
    <name evidence="3" type="ORF">KDA27_06825</name>
</gene>
<keyword evidence="1" id="KW-0472">Membrane</keyword>
<feature type="domain" description="DUF5916" evidence="2">
    <location>
        <begin position="279"/>
        <end position="350"/>
    </location>
</feature>
<dbReference type="CDD" id="cd09618">
    <property type="entry name" value="CBM9_like_2"/>
    <property type="match status" value="1"/>
</dbReference>
<organism evidence="3 4">
    <name type="scientific">Eiseniibacteriota bacterium</name>
    <dbReference type="NCBI Taxonomy" id="2212470"/>
    <lineage>
        <taxon>Bacteria</taxon>
        <taxon>Candidatus Eiseniibacteriota</taxon>
    </lineage>
</organism>
<evidence type="ECO:0000313" key="4">
    <source>
        <dbReference type="Proteomes" id="UP000739538"/>
    </source>
</evidence>
<dbReference type="InterPro" id="IPR045670">
    <property type="entry name" value="DUF5916"/>
</dbReference>
<name>A0A956SCI3_UNCEI</name>
<evidence type="ECO:0000259" key="2">
    <source>
        <dbReference type="Pfam" id="PF19313"/>
    </source>
</evidence>
<protein>
    <submittedName>
        <fullName evidence="3">Carbohydrate binding family 9 domain-containing protein</fullName>
    </submittedName>
</protein>
<dbReference type="Pfam" id="PF19313">
    <property type="entry name" value="DUF5916"/>
    <property type="match status" value="1"/>
</dbReference>
<accession>A0A956SCI3</accession>
<reference evidence="3" key="2">
    <citation type="journal article" date="2021" name="Microbiome">
        <title>Successional dynamics and alternative stable states in a saline activated sludge microbial community over 9 years.</title>
        <authorList>
            <person name="Wang Y."/>
            <person name="Ye J."/>
            <person name="Ju F."/>
            <person name="Liu L."/>
            <person name="Boyd J.A."/>
            <person name="Deng Y."/>
            <person name="Parks D.H."/>
            <person name="Jiang X."/>
            <person name="Yin X."/>
            <person name="Woodcroft B.J."/>
            <person name="Tyson G.W."/>
            <person name="Hugenholtz P."/>
            <person name="Polz M.F."/>
            <person name="Zhang T."/>
        </authorList>
    </citation>
    <scope>NUCLEOTIDE SEQUENCE</scope>
    <source>
        <strain evidence="3">HKST-UBA02</strain>
    </source>
</reference>
<dbReference type="EMBL" id="JAGQHS010000024">
    <property type="protein sequence ID" value="MCA9755497.1"/>
    <property type="molecule type" value="Genomic_DNA"/>
</dbReference>
<reference evidence="3" key="1">
    <citation type="submission" date="2020-04" db="EMBL/GenBank/DDBJ databases">
        <authorList>
            <person name="Zhang T."/>
        </authorList>
    </citation>
    <scope>NUCLEOTIDE SEQUENCE</scope>
    <source>
        <strain evidence="3">HKST-UBA02</strain>
    </source>
</reference>
<evidence type="ECO:0000313" key="3">
    <source>
        <dbReference type="EMBL" id="MCA9755497.1"/>
    </source>
</evidence>
<proteinExistence type="predicted"/>
<evidence type="ECO:0000256" key="1">
    <source>
        <dbReference type="SAM" id="Phobius"/>
    </source>
</evidence>
<dbReference type="AlphaFoldDB" id="A0A956SCI3"/>
<keyword evidence="1" id="KW-0812">Transmembrane</keyword>